<organism evidence="2 3">
    <name type="scientific">Corynebacterium mustelae</name>
    <dbReference type="NCBI Taxonomy" id="571915"/>
    <lineage>
        <taxon>Bacteria</taxon>
        <taxon>Bacillati</taxon>
        <taxon>Actinomycetota</taxon>
        <taxon>Actinomycetes</taxon>
        <taxon>Mycobacteriales</taxon>
        <taxon>Corynebacteriaceae</taxon>
        <taxon>Corynebacterium</taxon>
    </lineage>
</organism>
<reference evidence="3" key="2">
    <citation type="submission" date="2015-05" db="EMBL/GenBank/DDBJ databases">
        <title>Complete genome sequence of Corynebacterium mustelae DSM 45274, isolated from various tissues of a male ferret with lethal sepsis.</title>
        <authorList>
            <person name="Ruckert C."/>
            <person name="Albersmeier A."/>
            <person name="Winkler A."/>
            <person name="Tauch A."/>
        </authorList>
    </citation>
    <scope>NUCLEOTIDE SEQUENCE [LARGE SCALE GENOMIC DNA]</scope>
    <source>
        <strain evidence="3">DSM 45274</strain>
    </source>
</reference>
<dbReference type="RefSeq" id="WP_047262810.1">
    <property type="nucleotide sequence ID" value="NZ_CP011542.1"/>
</dbReference>
<protein>
    <submittedName>
        <fullName evidence="2">Uncharacterized protein</fullName>
    </submittedName>
</protein>
<dbReference type="EMBL" id="CP011542">
    <property type="protein sequence ID" value="AKK06869.1"/>
    <property type="molecule type" value="Genomic_DNA"/>
</dbReference>
<keyword evidence="1" id="KW-0812">Transmembrane</keyword>
<name>A0A0G3H0D1_9CORY</name>
<dbReference type="KEGG" id="cmv:CMUST_12860"/>
<accession>A0A0G3H0D1</accession>
<evidence type="ECO:0000256" key="1">
    <source>
        <dbReference type="SAM" id="Phobius"/>
    </source>
</evidence>
<sequence>MKPITIATLVSWGLTLGLVVLAVVLRAIDSGENGMNFGYAFALMGAMAMGLIALVITVANIISRAITKRLAIKHGLADHLSEASTRME</sequence>
<keyword evidence="3" id="KW-1185">Reference proteome</keyword>
<dbReference type="AlphaFoldDB" id="A0A0G3H0D1"/>
<dbReference type="PATRIC" id="fig|571915.4.peg.2754"/>
<proteinExistence type="predicted"/>
<evidence type="ECO:0000313" key="2">
    <source>
        <dbReference type="EMBL" id="AKK06869.1"/>
    </source>
</evidence>
<gene>
    <name evidence="2" type="ORF">CMUST_12860</name>
</gene>
<keyword evidence="1" id="KW-1133">Transmembrane helix</keyword>
<dbReference type="STRING" id="571915.CMUST_12860"/>
<feature type="transmembrane region" description="Helical" evidence="1">
    <location>
        <begin position="37"/>
        <end position="62"/>
    </location>
</feature>
<reference evidence="2 3" key="1">
    <citation type="journal article" date="2015" name="Genome Announc.">
        <title>Complete Genome Sequence of the Type Strain Corynebacterium mustelae DSM 45274, Isolated from Various Tissues of a Male Ferret with Lethal Sepsis.</title>
        <authorList>
            <person name="Ruckert C."/>
            <person name="Eimer J."/>
            <person name="Winkler A."/>
            <person name="Tauch A."/>
        </authorList>
    </citation>
    <scope>NUCLEOTIDE SEQUENCE [LARGE SCALE GENOMIC DNA]</scope>
    <source>
        <strain evidence="2 3">DSM 45274</strain>
    </source>
</reference>
<keyword evidence="1" id="KW-0472">Membrane</keyword>
<evidence type="ECO:0000313" key="3">
    <source>
        <dbReference type="Proteomes" id="UP000035199"/>
    </source>
</evidence>
<dbReference type="Proteomes" id="UP000035199">
    <property type="component" value="Chromosome"/>
</dbReference>